<sequence>MKKSLALLAIAAGLATSCSGPTGPNTQRGAVIGALGGAAAGAVIGNQSGRAGEGALIGGAAGAAGGAAIGNAQDTENRRRYNGGY</sequence>
<accession>A0ABT3GEY0</accession>
<feature type="signal peptide" evidence="1">
    <location>
        <begin position="1"/>
        <end position="20"/>
    </location>
</feature>
<protein>
    <submittedName>
        <fullName evidence="3">Glycine zipper domain-containing protein</fullName>
    </submittedName>
</protein>
<dbReference type="Proteomes" id="UP001320876">
    <property type="component" value="Unassembled WGS sequence"/>
</dbReference>
<keyword evidence="1" id="KW-0732">Signal</keyword>
<reference evidence="3 4" key="1">
    <citation type="submission" date="2022-10" db="EMBL/GenBank/DDBJ databases">
        <title>Luteolibacter arcticus strain CCTCC AB 2014275, whole genome shotgun sequencing project.</title>
        <authorList>
            <person name="Zhao G."/>
            <person name="Shen L."/>
        </authorList>
    </citation>
    <scope>NUCLEOTIDE SEQUENCE [LARGE SCALE GENOMIC DNA]</scope>
    <source>
        <strain evidence="3 4">CCTCC AB 2014275</strain>
    </source>
</reference>
<keyword evidence="4" id="KW-1185">Reference proteome</keyword>
<evidence type="ECO:0000313" key="3">
    <source>
        <dbReference type="EMBL" id="MCW1921594.1"/>
    </source>
</evidence>
<dbReference type="RefSeq" id="WP_264485703.1">
    <property type="nucleotide sequence ID" value="NZ_JAPDDT010000001.1"/>
</dbReference>
<dbReference type="EMBL" id="JAPDDT010000001">
    <property type="protein sequence ID" value="MCW1921594.1"/>
    <property type="molecule type" value="Genomic_DNA"/>
</dbReference>
<feature type="chain" id="PRO_5045092426" evidence="1">
    <location>
        <begin position="21"/>
        <end position="85"/>
    </location>
</feature>
<evidence type="ECO:0000313" key="4">
    <source>
        <dbReference type="Proteomes" id="UP001320876"/>
    </source>
</evidence>
<evidence type="ECO:0000259" key="2">
    <source>
        <dbReference type="Pfam" id="PF13488"/>
    </source>
</evidence>
<dbReference type="PROSITE" id="PS51257">
    <property type="entry name" value="PROKAR_LIPOPROTEIN"/>
    <property type="match status" value="1"/>
</dbReference>
<dbReference type="Pfam" id="PF13488">
    <property type="entry name" value="Gly-zipper_Omp"/>
    <property type="match status" value="1"/>
</dbReference>
<gene>
    <name evidence="3" type="ORF">OKA05_03450</name>
</gene>
<feature type="domain" description="Glycine zipper" evidence="2">
    <location>
        <begin position="32"/>
        <end position="76"/>
    </location>
</feature>
<comment type="caution">
    <text evidence="3">The sequence shown here is derived from an EMBL/GenBank/DDBJ whole genome shotgun (WGS) entry which is preliminary data.</text>
</comment>
<evidence type="ECO:0000256" key="1">
    <source>
        <dbReference type="SAM" id="SignalP"/>
    </source>
</evidence>
<dbReference type="InterPro" id="IPR039567">
    <property type="entry name" value="Gly-zipper"/>
</dbReference>
<name>A0ABT3GEY0_9BACT</name>
<organism evidence="3 4">
    <name type="scientific">Luteolibacter arcticus</name>
    <dbReference type="NCBI Taxonomy" id="1581411"/>
    <lineage>
        <taxon>Bacteria</taxon>
        <taxon>Pseudomonadati</taxon>
        <taxon>Verrucomicrobiota</taxon>
        <taxon>Verrucomicrobiia</taxon>
        <taxon>Verrucomicrobiales</taxon>
        <taxon>Verrucomicrobiaceae</taxon>
        <taxon>Luteolibacter</taxon>
    </lineage>
</organism>
<proteinExistence type="predicted"/>